<dbReference type="AlphaFoldDB" id="A0A3M7R1C2"/>
<proteinExistence type="predicted"/>
<organism evidence="1 2">
    <name type="scientific">Brachionus plicatilis</name>
    <name type="common">Marine rotifer</name>
    <name type="synonym">Brachionus muelleri</name>
    <dbReference type="NCBI Taxonomy" id="10195"/>
    <lineage>
        <taxon>Eukaryota</taxon>
        <taxon>Metazoa</taxon>
        <taxon>Spiralia</taxon>
        <taxon>Gnathifera</taxon>
        <taxon>Rotifera</taxon>
        <taxon>Eurotatoria</taxon>
        <taxon>Monogononta</taxon>
        <taxon>Pseudotrocha</taxon>
        <taxon>Ploima</taxon>
        <taxon>Brachionidae</taxon>
        <taxon>Brachionus</taxon>
    </lineage>
</organism>
<dbReference type="EMBL" id="REGN01004520">
    <property type="protein sequence ID" value="RNA17161.1"/>
    <property type="molecule type" value="Genomic_DNA"/>
</dbReference>
<gene>
    <name evidence="1" type="ORF">BpHYR1_020192</name>
</gene>
<evidence type="ECO:0000313" key="1">
    <source>
        <dbReference type="EMBL" id="RNA17161.1"/>
    </source>
</evidence>
<name>A0A3M7R1C2_BRAPC</name>
<sequence length="72" mass="8265">MLYESNPVAFKNEEENSLFTHFDRLFDFDGQRVMFCLMHSKILDANEPPTCGNVTIPTPYALSDGMTKINYV</sequence>
<keyword evidence="2" id="KW-1185">Reference proteome</keyword>
<dbReference type="Proteomes" id="UP000276133">
    <property type="component" value="Unassembled WGS sequence"/>
</dbReference>
<evidence type="ECO:0000313" key="2">
    <source>
        <dbReference type="Proteomes" id="UP000276133"/>
    </source>
</evidence>
<reference evidence="1 2" key="1">
    <citation type="journal article" date="2018" name="Sci. Rep.">
        <title>Genomic signatures of local adaptation to the degree of environmental predictability in rotifers.</title>
        <authorList>
            <person name="Franch-Gras L."/>
            <person name="Hahn C."/>
            <person name="Garcia-Roger E.M."/>
            <person name="Carmona M.J."/>
            <person name="Serra M."/>
            <person name="Gomez A."/>
        </authorList>
    </citation>
    <scope>NUCLEOTIDE SEQUENCE [LARGE SCALE GENOMIC DNA]</scope>
    <source>
        <strain evidence="1">HYR1</strain>
    </source>
</reference>
<protein>
    <submittedName>
        <fullName evidence="1">Uncharacterized protein</fullName>
    </submittedName>
</protein>
<comment type="caution">
    <text evidence="1">The sequence shown here is derived from an EMBL/GenBank/DDBJ whole genome shotgun (WGS) entry which is preliminary data.</text>
</comment>
<accession>A0A3M7R1C2</accession>